<evidence type="ECO:0000256" key="11">
    <source>
        <dbReference type="PROSITE-ProRule" id="PRU00169"/>
    </source>
</evidence>
<dbReference type="CDD" id="cd00082">
    <property type="entry name" value="HisKA"/>
    <property type="match status" value="1"/>
</dbReference>
<evidence type="ECO:0000256" key="2">
    <source>
        <dbReference type="ARBA" id="ARBA00012438"/>
    </source>
</evidence>
<dbReference type="EC" id="2.7.13.3" evidence="2"/>
<dbReference type="GO" id="GO:0000155">
    <property type="term" value="F:phosphorelay sensor kinase activity"/>
    <property type="evidence" value="ECO:0007669"/>
    <property type="project" value="InterPro"/>
</dbReference>
<dbReference type="PROSITE" id="PS50112">
    <property type="entry name" value="PAS"/>
    <property type="match status" value="1"/>
</dbReference>
<dbReference type="SMART" id="SM00388">
    <property type="entry name" value="HisKA"/>
    <property type="match status" value="1"/>
</dbReference>
<keyword evidence="6" id="KW-0418">Kinase</keyword>
<dbReference type="PANTHER" id="PTHR45339:SF1">
    <property type="entry name" value="HYBRID SIGNAL TRANSDUCTION HISTIDINE KINASE J"/>
    <property type="match status" value="1"/>
</dbReference>
<dbReference type="InterPro" id="IPR036890">
    <property type="entry name" value="HATPase_C_sf"/>
</dbReference>
<evidence type="ECO:0000259" key="18">
    <source>
        <dbReference type="PROSITE" id="PS50112"/>
    </source>
</evidence>
<dbReference type="PRINTS" id="PR00344">
    <property type="entry name" value="BCTRLSENSOR"/>
</dbReference>
<keyword evidence="20" id="KW-1185">Reference proteome</keyword>
<feature type="domain" description="Histidine kinase" evidence="16">
    <location>
        <begin position="649"/>
        <end position="872"/>
    </location>
</feature>
<evidence type="ECO:0000256" key="12">
    <source>
        <dbReference type="SAM" id="Coils"/>
    </source>
</evidence>
<dbReference type="InterPro" id="IPR013656">
    <property type="entry name" value="PAS_4"/>
</dbReference>
<dbReference type="InterPro" id="IPR003018">
    <property type="entry name" value="GAF"/>
</dbReference>
<dbReference type="SUPFAM" id="SSF47384">
    <property type="entry name" value="Homodimeric domain of signal transducing histidine kinase"/>
    <property type="match status" value="1"/>
</dbReference>
<dbReference type="SMART" id="SM00448">
    <property type="entry name" value="REC"/>
    <property type="match status" value="1"/>
</dbReference>
<evidence type="ECO:0000313" key="21">
    <source>
        <dbReference type="RefSeq" id="WP_051379022.1"/>
    </source>
</evidence>
<dbReference type="PROSITE" id="PS50113">
    <property type="entry name" value="PAC"/>
    <property type="match status" value="1"/>
</dbReference>
<evidence type="ECO:0000256" key="5">
    <source>
        <dbReference type="ARBA" id="ARBA00022729"/>
    </source>
</evidence>
<dbReference type="CDD" id="cd17546">
    <property type="entry name" value="REC_hyHK_CKI1_RcsC-like"/>
    <property type="match status" value="1"/>
</dbReference>
<evidence type="ECO:0000256" key="15">
    <source>
        <dbReference type="SAM" id="SignalP"/>
    </source>
</evidence>
<dbReference type="SUPFAM" id="SSF53850">
    <property type="entry name" value="Periplasmic binding protein-like II"/>
    <property type="match status" value="1"/>
</dbReference>
<feature type="transmembrane region" description="Helical" evidence="14">
    <location>
        <begin position="251"/>
        <end position="274"/>
    </location>
</feature>
<dbReference type="InterPro" id="IPR000014">
    <property type="entry name" value="PAS"/>
</dbReference>
<dbReference type="Gene3D" id="3.40.190.10">
    <property type="entry name" value="Periplasmic binding protein-like II"/>
    <property type="match status" value="2"/>
</dbReference>
<dbReference type="Pfam" id="PF13185">
    <property type="entry name" value="GAF_2"/>
    <property type="match status" value="1"/>
</dbReference>
<dbReference type="InterPro" id="IPR000700">
    <property type="entry name" value="PAS-assoc_C"/>
</dbReference>
<dbReference type="Pfam" id="PF02518">
    <property type="entry name" value="HATPase_c"/>
    <property type="match status" value="1"/>
</dbReference>
<comment type="catalytic activity">
    <reaction evidence="1">
        <text>ATP + protein L-histidine = ADP + protein N-phospho-L-histidine.</text>
        <dbReference type="EC" id="2.7.13.3"/>
    </reaction>
</comment>
<evidence type="ECO:0000256" key="6">
    <source>
        <dbReference type="ARBA" id="ARBA00022777"/>
    </source>
</evidence>
<keyword evidence="8" id="KW-0843">Virulence</keyword>
<dbReference type="FunFam" id="3.30.565.10:FF:000010">
    <property type="entry name" value="Sensor histidine kinase RcsC"/>
    <property type="match status" value="1"/>
</dbReference>
<feature type="region of interest" description="Disordered" evidence="13">
    <location>
        <begin position="900"/>
        <end position="938"/>
    </location>
</feature>
<dbReference type="OrthoDB" id="8570858at2"/>
<dbReference type="SUPFAM" id="SSF55785">
    <property type="entry name" value="PYP-like sensor domain (PAS domain)"/>
    <property type="match status" value="1"/>
</dbReference>
<dbReference type="SMART" id="SM00062">
    <property type="entry name" value="PBPb"/>
    <property type="match status" value="1"/>
</dbReference>
<dbReference type="Gene3D" id="3.30.450.40">
    <property type="match status" value="1"/>
</dbReference>
<keyword evidence="3 11" id="KW-0597">Phosphoprotein</keyword>
<keyword evidence="14" id="KW-1133">Transmembrane helix</keyword>
<organism evidence="20 21">
    <name type="scientific">Derxia gummosa DSM 723</name>
    <dbReference type="NCBI Taxonomy" id="1121388"/>
    <lineage>
        <taxon>Bacteria</taxon>
        <taxon>Pseudomonadati</taxon>
        <taxon>Pseudomonadota</taxon>
        <taxon>Betaproteobacteria</taxon>
        <taxon>Burkholderiales</taxon>
        <taxon>Alcaligenaceae</taxon>
        <taxon>Derxia</taxon>
    </lineage>
</organism>
<evidence type="ECO:0000256" key="1">
    <source>
        <dbReference type="ARBA" id="ARBA00000085"/>
    </source>
</evidence>
<evidence type="ECO:0000256" key="7">
    <source>
        <dbReference type="ARBA" id="ARBA00023012"/>
    </source>
</evidence>
<evidence type="ECO:0000259" key="19">
    <source>
        <dbReference type="PROSITE" id="PS50113"/>
    </source>
</evidence>
<keyword evidence="14" id="KW-0812">Transmembrane</keyword>
<feature type="chain" id="PRO_5034991179" description="Virulence sensor protein BvgS" evidence="15">
    <location>
        <begin position="25"/>
        <end position="1067"/>
    </location>
</feature>
<feature type="domain" description="PAC" evidence="19">
    <location>
        <begin position="364"/>
        <end position="417"/>
    </location>
</feature>
<dbReference type="SUPFAM" id="SSF55781">
    <property type="entry name" value="GAF domain-like"/>
    <property type="match status" value="1"/>
</dbReference>
<reference evidence="21" key="1">
    <citation type="journal article" date="2004" name="Biochemistry">
        <title>Crystal structure of the C-terminal domain of the two-component system transmitter protein nitrogen regulator II (NRII; NtrB), regulator of nitrogen assimilation in Escherichia coli.</title>
        <authorList>
            <person name="Song Y."/>
            <person name="Peisach D."/>
            <person name="Pioszak A.A."/>
            <person name="Xu Z."/>
            <person name="Ninfa A.J."/>
        </authorList>
    </citation>
    <scope>NUCLEOTIDE SEQUENCE</scope>
</reference>
<dbReference type="Pfam" id="PF00512">
    <property type="entry name" value="HisKA"/>
    <property type="match status" value="1"/>
</dbReference>
<dbReference type="Pfam" id="PF00497">
    <property type="entry name" value="SBP_bac_3"/>
    <property type="match status" value="1"/>
</dbReference>
<dbReference type="PANTHER" id="PTHR45339">
    <property type="entry name" value="HYBRID SIGNAL TRANSDUCTION HISTIDINE KINASE J"/>
    <property type="match status" value="1"/>
</dbReference>
<dbReference type="PROSITE" id="PS50110">
    <property type="entry name" value="RESPONSE_REGULATORY"/>
    <property type="match status" value="1"/>
</dbReference>
<dbReference type="CDD" id="cd00130">
    <property type="entry name" value="PAS"/>
    <property type="match status" value="1"/>
</dbReference>
<name>A0A8B6XAP8_9BURK</name>
<dbReference type="InterPro" id="IPR011006">
    <property type="entry name" value="CheY-like_superfamily"/>
</dbReference>
<dbReference type="NCBIfam" id="TIGR00229">
    <property type="entry name" value="sensory_box"/>
    <property type="match status" value="1"/>
</dbReference>
<comment type="function">
    <text evidence="9">Member of the two-component regulatory system BvgS/BvgA. Phosphorylates BvgA via a four-step phosphorelay in response to environmental signals.</text>
</comment>
<dbReference type="InterPro" id="IPR036097">
    <property type="entry name" value="HisK_dim/P_sf"/>
</dbReference>
<evidence type="ECO:0000256" key="4">
    <source>
        <dbReference type="ARBA" id="ARBA00022679"/>
    </source>
</evidence>
<reference evidence="21" key="4">
    <citation type="journal article" date="2004" name="J. Biol. Chem.">
        <title>Ligand-induced conformational shift in the N-terminal domain of GRP94, an Hsp90 chaperone.</title>
        <authorList>
            <person name="Immormino R.M."/>
            <person name="Dollins D.E."/>
            <person name="Shaffer P.L."/>
            <person name="Soldano K.L."/>
            <person name="Walker M.A."/>
            <person name="Gewirth D.T."/>
        </authorList>
    </citation>
    <scope>NUCLEOTIDE SEQUENCE</scope>
</reference>
<dbReference type="CDD" id="cd13706">
    <property type="entry name" value="PBP2_HisK_like_1"/>
    <property type="match status" value="1"/>
</dbReference>
<dbReference type="SMART" id="SM00091">
    <property type="entry name" value="PAS"/>
    <property type="match status" value="1"/>
</dbReference>
<dbReference type="Pfam" id="PF08448">
    <property type="entry name" value="PAS_4"/>
    <property type="match status" value="1"/>
</dbReference>
<keyword evidence="5 15" id="KW-0732">Signal</keyword>
<dbReference type="Pfam" id="PF00072">
    <property type="entry name" value="Response_reg"/>
    <property type="match status" value="1"/>
</dbReference>
<dbReference type="InterPro" id="IPR003594">
    <property type="entry name" value="HATPase_dom"/>
</dbReference>
<evidence type="ECO:0000256" key="14">
    <source>
        <dbReference type="SAM" id="Phobius"/>
    </source>
</evidence>
<proteinExistence type="predicted"/>
<reference evidence="21" key="2">
    <citation type="journal article" date="2004" name="Cell">
        <title>The Mechanism of Hsp90 regulation by the protein kinase-specific cochaperone p50(cdc37).</title>
        <authorList>
            <person name="Roe S.M."/>
            <person name="Ali M.M."/>
            <person name="Meyer P."/>
            <person name="Vaughan C.K."/>
            <person name="Panaretou B."/>
            <person name="Piper P.W."/>
            <person name="Prodromou C."/>
            <person name="Pearl L.H."/>
        </authorList>
    </citation>
    <scope>NUCLEOTIDE SEQUENCE</scope>
</reference>
<keyword evidence="12" id="KW-0175">Coiled coil</keyword>
<evidence type="ECO:0000259" key="17">
    <source>
        <dbReference type="PROSITE" id="PS50110"/>
    </source>
</evidence>
<keyword evidence="21" id="KW-0067">ATP-binding</keyword>
<keyword evidence="4" id="KW-0808">Transferase</keyword>
<dbReference type="SUPFAM" id="SSF55874">
    <property type="entry name" value="ATPase domain of HSP90 chaperone/DNA topoisomerase II/histidine kinase"/>
    <property type="match status" value="1"/>
</dbReference>
<evidence type="ECO:0000256" key="3">
    <source>
        <dbReference type="ARBA" id="ARBA00022553"/>
    </source>
</evidence>
<dbReference type="Gene3D" id="1.10.287.130">
    <property type="match status" value="1"/>
</dbReference>
<dbReference type="SUPFAM" id="SSF52172">
    <property type="entry name" value="CheY-like"/>
    <property type="match status" value="1"/>
</dbReference>
<keyword evidence="14" id="KW-0472">Membrane</keyword>
<evidence type="ECO:0000256" key="10">
    <source>
        <dbReference type="ARBA" id="ARBA00070152"/>
    </source>
</evidence>
<feature type="coiled-coil region" evidence="12">
    <location>
        <begin position="615"/>
        <end position="649"/>
    </location>
</feature>
<dbReference type="AlphaFoldDB" id="A0A8B6XAP8"/>
<keyword evidence="21" id="KW-0547">Nucleotide-binding</keyword>
<feature type="domain" description="PAS" evidence="18">
    <location>
        <begin position="291"/>
        <end position="362"/>
    </location>
</feature>
<dbReference type="PROSITE" id="PS50109">
    <property type="entry name" value="HIS_KIN"/>
    <property type="match status" value="1"/>
</dbReference>
<dbReference type="Proteomes" id="UP000675920">
    <property type="component" value="Unplaced"/>
</dbReference>
<evidence type="ECO:0000313" key="20">
    <source>
        <dbReference type="Proteomes" id="UP000675920"/>
    </source>
</evidence>
<evidence type="ECO:0000256" key="13">
    <source>
        <dbReference type="SAM" id="MobiDB-lite"/>
    </source>
</evidence>
<dbReference type="Gene3D" id="3.30.565.10">
    <property type="entry name" value="Histidine kinase-like ATPase, C-terminal domain"/>
    <property type="match status" value="1"/>
</dbReference>
<accession>A0A8B6XAP8</accession>
<evidence type="ECO:0000259" key="16">
    <source>
        <dbReference type="PROSITE" id="PS50109"/>
    </source>
</evidence>
<dbReference type="InterPro" id="IPR001789">
    <property type="entry name" value="Sig_transdc_resp-reg_receiver"/>
</dbReference>
<evidence type="ECO:0000256" key="8">
    <source>
        <dbReference type="ARBA" id="ARBA00023026"/>
    </source>
</evidence>
<feature type="modified residue" description="4-aspartylphosphate" evidence="11">
    <location>
        <position position="996"/>
    </location>
</feature>
<dbReference type="InterPro" id="IPR029016">
    <property type="entry name" value="GAF-like_dom_sf"/>
</dbReference>
<dbReference type="SMART" id="SM00387">
    <property type="entry name" value="HATPase_c"/>
    <property type="match status" value="1"/>
</dbReference>
<feature type="domain" description="Response regulatory" evidence="17">
    <location>
        <begin position="947"/>
        <end position="1063"/>
    </location>
</feature>
<reference evidence="21" key="3">
    <citation type="journal article" date="2004" name="Chem. Biol.">
        <title>Structure-activity relationships in purine-based inhibitor binding to HSP90 isoforms.</title>
        <authorList>
            <person name="Wright L."/>
            <person name="Barril X."/>
            <person name="Dymock B."/>
            <person name="Sheridan L."/>
            <person name="Surgenor A."/>
            <person name="Beswick M."/>
            <person name="Drysdale M."/>
            <person name="Collier A."/>
            <person name="Massey A."/>
            <person name="Davies N."/>
            <person name="Fink A."/>
            <person name="Fromont C."/>
            <person name="Aherne W."/>
            <person name="Boxall K."/>
            <person name="Sharp S."/>
            <person name="Workman P."/>
            <person name="Hubbard R.E."/>
        </authorList>
    </citation>
    <scope>NUCLEOTIDE SEQUENCE</scope>
</reference>
<dbReference type="CDD" id="cd16922">
    <property type="entry name" value="HATPase_EvgS-ArcB-TorS-like"/>
    <property type="match status" value="1"/>
</dbReference>
<evidence type="ECO:0000256" key="9">
    <source>
        <dbReference type="ARBA" id="ARBA00058004"/>
    </source>
</evidence>
<dbReference type="InterPro" id="IPR035965">
    <property type="entry name" value="PAS-like_dom_sf"/>
</dbReference>
<keyword evidence="7" id="KW-0902">Two-component regulatory system</keyword>
<dbReference type="RefSeq" id="WP_051379022.1">
    <property type="nucleotide sequence ID" value="NZ_KI519499.1"/>
</dbReference>
<dbReference type="InterPro" id="IPR004358">
    <property type="entry name" value="Sig_transdc_His_kin-like_C"/>
</dbReference>
<reference evidence="21" key="5">
    <citation type="submission" date="2025-08" db="UniProtKB">
        <authorList>
            <consortium name="RefSeq"/>
        </authorList>
    </citation>
    <scope>IDENTIFICATION</scope>
</reference>
<dbReference type="InterPro" id="IPR001638">
    <property type="entry name" value="Solute-binding_3/MltF_N"/>
</dbReference>
<dbReference type="Gene3D" id="3.40.50.2300">
    <property type="match status" value="1"/>
</dbReference>
<dbReference type="InterPro" id="IPR003661">
    <property type="entry name" value="HisK_dim/P_dom"/>
</dbReference>
<feature type="signal peptide" evidence="15">
    <location>
        <begin position="1"/>
        <end position="24"/>
    </location>
</feature>
<dbReference type="InterPro" id="IPR005467">
    <property type="entry name" value="His_kinase_dom"/>
</dbReference>
<sequence length="1067" mass="115413">MGSTRLKRLLPALLLAAGPALALAAPARIRVALDDNTPPYAFRGSDGELQGLVIDDWHLWEERTGVAVEFVPMPLGRSQPLLAAGKVDVIDEVFRTPAREDIFDFSPPYMDVPLSIYTHNSIGGITDTRGLHGFLVAARAGAACASDLIDAGVETVATYPTYDAMIAAAASGEVKVFCMDESSANFLLYRERLDQDYRLAFMMRLGRFHRVVAKGNEAMLELVNDGFARIPSEASHAVRERWLGRRLTPVYWLKAAVYGLAGLALAGIVLAVWTTTLRRRVRERTAELAREKAQLGTLIATIPDLVWLKDLDGRFLACNPEFGRRCGVAPEQIVGRTDFDLVPTAEARSYRERDLEVIAAGRPLTSEESVLHVADGDQRLLQTIKTPMRDADGQLIGVLGVSRDITALRRAEQDMRRSRRALEVLNACNRALVDEPDEAGLLAGLCRIVVELGGYGMAWVGMAGPAPERRIRLLARAGAGSDYLDGTELSWDAGHDSGRGPVGEALRGDRPHIDENLAREPVTEVWRARIVAAGMRSSVALPLAFEGERGVLSIHSREPEAFGVEEMALLTRLAADVAHGVSVLRARAARLAAEAELARHREHLADLVRVRTAALDQARADAEHARAEAERAREEAEQASRAKTRFLANMSHEIRTPMSAILGLTHLLRAQIGNGPPRQRLDQIAEAANRLLALINDILDISKIEAGKLALSCADFAPRVVAGQILRLMQAQTEARGLALQVEIDPALPDWLHGDALRLGQILLNFVSNAVKFTEHGGVTVKLLRIAPDAADDRLWLRLEVSDTGIGIAPEQLARLFRMFEQADASTTRRYGGTGLGLAISKRLAELMGGRIGADSQPDRGSRFWVELPFAPAFGAATIAGAAGGDLDLAAIAGRRDRDAEADNGASHDCAGNAPHPPADGACHATRPPDAGAAPLPAPTPPLAGLDLLLAEDNELNRLVATELLRQAGARVTVAEDGIVAVALAREHGFDAVLMDVQMPRLDGLGATRQIRRLPGRERLPIIAMTANAYAEDRASCLDAGMNDHVAKPFRPDELVATLLRWTSRDA</sequence>
<dbReference type="Gene3D" id="3.30.450.20">
    <property type="entry name" value="PAS domain"/>
    <property type="match status" value="1"/>
</dbReference>
<protein>
    <recommendedName>
        <fullName evidence="10">Virulence sensor protein BvgS</fullName>
        <ecNumber evidence="2">2.7.13.3</ecNumber>
    </recommendedName>
</protein>